<reference evidence="2" key="2">
    <citation type="submission" date="2012-06" db="EMBL/GenBank/DDBJ databases">
        <title>Annotation of the Genome Sequence of Fusarium oxysporum Fo47.</title>
        <authorList>
            <consortium name="The Broad Institute Genomics Platform"/>
            <person name="Ma L.-J."/>
            <person name="Corby-Kistler H."/>
            <person name="Broz K."/>
            <person name="Gale L.R."/>
            <person name="Jonkers W."/>
            <person name="O'Donnell K."/>
            <person name="Ploetz R."/>
            <person name="Steinberg C."/>
            <person name="Schwartz D.C."/>
            <person name="VanEtten H."/>
            <person name="Zhou S."/>
            <person name="Young S.K."/>
            <person name="Zeng Q."/>
            <person name="Gargeya S."/>
            <person name="Fitzgerald M."/>
            <person name="Abouelleil A."/>
            <person name="Alvarado L."/>
            <person name="Chapman S.B."/>
            <person name="Gainer-Dewar J."/>
            <person name="Goldberg J."/>
            <person name="Griggs A."/>
            <person name="Gujja S."/>
            <person name="Hansen M."/>
            <person name="Howarth C."/>
            <person name="Imamovic A."/>
            <person name="Ireland A."/>
            <person name="Larimer J."/>
            <person name="McCowan C."/>
            <person name="Murphy C."/>
            <person name="Pearson M."/>
            <person name="Poon T.W."/>
            <person name="Priest M."/>
            <person name="Roberts A."/>
            <person name="Saif S."/>
            <person name="Shea T."/>
            <person name="Sykes S."/>
            <person name="Wortman J."/>
            <person name="Nusbaum C."/>
            <person name="Birren B."/>
        </authorList>
    </citation>
    <scope>NUCLEOTIDE SEQUENCE</scope>
    <source>
        <strain evidence="2">Fo47</strain>
    </source>
</reference>
<evidence type="ECO:0000313" key="2">
    <source>
        <dbReference type="EMBL" id="EWZ50203.1"/>
    </source>
</evidence>
<accession>W9LAL4</accession>
<name>W9LAL4_FUSOX</name>
<dbReference type="Proteomes" id="UP000030766">
    <property type="component" value="Unassembled WGS sequence"/>
</dbReference>
<feature type="region of interest" description="Disordered" evidence="1">
    <location>
        <begin position="90"/>
        <end position="118"/>
    </location>
</feature>
<evidence type="ECO:0000256" key="1">
    <source>
        <dbReference type="SAM" id="MobiDB-lite"/>
    </source>
</evidence>
<dbReference type="AlphaFoldDB" id="W9LAL4"/>
<sequence length="118" mass="13484">MPLTTASVFYEGLEKCRVSVHKDKAILAERKAANAQRPRWRSNIKPEVLALELFLDAAVCLRPIVLRGFPRAWYNGSRDQMIDTSRFNVEPNRTDDLASTRGIETSPIFSHRAERGER</sequence>
<dbReference type="EMBL" id="JH717896">
    <property type="protein sequence ID" value="EWZ50203.1"/>
    <property type="molecule type" value="Genomic_DNA"/>
</dbReference>
<protein>
    <submittedName>
        <fullName evidence="2">Uncharacterized protein</fullName>
    </submittedName>
</protein>
<organism evidence="2">
    <name type="scientific">Fusarium oxysporum Fo47</name>
    <dbReference type="NCBI Taxonomy" id="660027"/>
    <lineage>
        <taxon>Eukaryota</taxon>
        <taxon>Fungi</taxon>
        <taxon>Dikarya</taxon>
        <taxon>Ascomycota</taxon>
        <taxon>Pezizomycotina</taxon>
        <taxon>Sordariomycetes</taxon>
        <taxon>Hypocreomycetidae</taxon>
        <taxon>Hypocreales</taxon>
        <taxon>Nectriaceae</taxon>
        <taxon>Fusarium</taxon>
        <taxon>Fusarium oxysporum species complex</taxon>
    </lineage>
</organism>
<gene>
    <name evidence="2" type="ORF">FOZG_00839</name>
</gene>
<dbReference type="VEuPathDB" id="FungiDB:FOZG_00839"/>
<dbReference type="HOGENOM" id="CLU_2073252_0_0_1"/>
<reference evidence="2" key="1">
    <citation type="submission" date="2011-06" db="EMBL/GenBank/DDBJ databases">
        <title>The Genome Sequence of Fusarium oxysporum Fo47.</title>
        <authorList>
            <consortium name="The Broad Institute Genome Sequencing Platform"/>
            <person name="Ma L.-J."/>
            <person name="Gale L.R."/>
            <person name="Schwartz D.C."/>
            <person name="Zhou S."/>
            <person name="Corby-Kistler H."/>
            <person name="Young S.K."/>
            <person name="Zeng Q."/>
            <person name="Gargeya S."/>
            <person name="Fitzgerald M."/>
            <person name="Haas B."/>
            <person name="Abouelleil A."/>
            <person name="Alvarado L."/>
            <person name="Arachchi H.M."/>
            <person name="Berlin A."/>
            <person name="Brown A."/>
            <person name="Chapman S.B."/>
            <person name="Chen Z."/>
            <person name="Dunbar C."/>
            <person name="Freedman E."/>
            <person name="Gearin G."/>
            <person name="Gellesch M."/>
            <person name="Goldberg J."/>
            <person name="Griggs A."/>
            <person name="Gujja S."/>
            <person name="Heiman D."/>
            <person name="Howarth C."/>
            <person name="Larson L."/>
            <person name="Lui A."/>
            <person name="MacDonald P.J.P."/>
            <person name="Mehta T."/>
            <person name="Montmayeur A."/>
            <person name="Murphy C."/>
            <person name="Neiman D."/>
            <person name="Pearson M."/>
            <person name="Priest M."/>
            <person name="Roberts A."/>
            <person name="Saif S."/>
            <person name="Shea T."/>
            <person name="Shenoy N."/>
            <person name="Sisk P."/>
            <person name="Stolte C."/>
            <person name="Sykes S."/>
            <person name="Wortman J."/>
            <person name="Nusbaum C."/>
            <person name="Birren B."/>
        </authorList>
    </citation>
    <scope>NUCLEOTIDE SEQUENCE [LARGE SCALE GENOMIC DNA]</scope>
    <source>
        <strain evidence="2">Fo47</strain>
    </source>
</reference>
<proteinExistence type="predicted"/>